<protein>
    <submittedName>
        <fullName evidence="1">Uncharacterized protein</fullName>
    </submittedName>
</protein>
<dbReference type="Proteomes" id="UP000677918">
    <property type="component" value="Unassembled WGS sequence"/>
</dbReference>
<dbReference type="AlphaFoldDB" id="A0A8J4H1M0"/>
<accession>A0A8J4H1M0</accession>
<reference evidence="1" key="1">
    <citation type="submission" date="2021-04" db="EMBL/GenBank/DDBJ databases">
        <title>Draft genome sequence of Xylanibacillus composti strain K13.</title>
        <authorList>
            <person name="Uke A."/>
            <person name="Chhe C."/>
            <person name="Baramee S."/>
            <person name="Kosugi A."/>
        </authorList>
    </citation>
    <scope>NUCLEOTIDE SEQUENCE</scope>
    <source>
        <strain evidence="1">K13</strain>
    </source>
</reference>
<evidence type="ECO:0000313" key="2">
    <source>
        <dbReference type="Proteomes" id="UP000677918"/>
    </source>
</evidence>
<name>A0A8J4H1M0_9BACL</name>
<evidence type="ECO:0000313" key="1">
    <source>
        <dbReference type="EMBL" id="GIQ67766.1"/>
    </source>
</evidence>
<proteinExistence type="predicted"/>
<dbReference type="RefSeq" id="WP_213410394.1">
    <property type="nucleotide sequence ID" value="NZ_BOVK01000006.1"/>
</dbReference>
<sequence>MNDHKQRKGHVQIQAPPAKVVAEAKADDNMDEQVRRMKERDGHTEYCGGM</sequence>
<gene>
    <name evidence="1" type="ORF">XYCOK13_05900</name>
</gene>
<organism evidence="1 2">
    <name type="scientific">Xylanibacillus composti</name>
    <dbReference type="NCBI Taxonomy" id="1572762"/>
    <lineage>
        <taxon>Bacteria</taxon>
        <taxon>Bacillati</taxon>
        <taxon>Bacillota</taxon>
        <taxon>Bacilli</taxon>
        <taxon>Bacillales</taxon>
        <taxon>Paenibacillaceae</taxon>
        <taxon>Xylanibacillus</taxon>
    </lineage>
</organism>
<dbReference type="EMBL" id="BOVK01000006">
    <property type="protein sequence ID" value="GIQ67766.1"/>
    <property type="molecule type" value="Genomic_DNA"/>
</dbReference>
<keyword evidence="2" id="KW-1185">Reference proteome</keyword>
<comment type="caution">
    <text evidence="1">The sequence shown here is derived from an EMBL/GenBank/DDBJ whole genome shotgun (WGS) entry which is preliminary data.</text>
</comment>